<feature type="compositionally biased region" description="Low complexity" evidence="1">
    <location>
        <begin position="92"/>
        <end position="107"/>
    </location>
</feature>
<feature type="compositionally biased region" description="Polar residues" evidence="1">
    <location>
        <begin position="9"/>
        <end position="25"/>
    </location>
</feature>
<dbReference type="Proteomes" id="UP001044222">
    <property type="component" value="Chromosome 7"/>
</dbReference>
<evidence type="ECO:0000256" key="1">
    <source>
        <dbReference type="SAM" id="MobiDB-lite"/>
    </source>
</evidence>
<feature type="compositionally biased region" description="Basic and acidic residues" evidence="1">
    <location>
        <begin position="65"/>
        <end position="74"/>
    </location>
</feature>
<organism evidence="2 3">
    <name type="scientific">Anguilla anguilla</name>
    <name type="common">European freshwater eel</name>
    <name type="synonym">Muraena anguilla</name>
    <dbReference type="NCBI Taxonomy" id="7936"/>
    <lineage>
        <taxon>Eukaryota</taxon>
        <taxon>Metazoa</taxon>
        <taxon>Chordata</taxon>
        <taxon>Craniata</taxon>
        <taxon>Vertebrata</taxon>
        <taxon>Euteleostomi</taxon>
        <taxon>Actinopterygii</taxon>
        <taxon>Neopterygii</taxon>
        <taxon>Teleostei</taxon>
        <taxon>Anguilliformes</taxon>
        <taxon>Anguillidae</taxon>
        <taxon>Anguilla</taxon>
    </lineage>
</organism>
<feature type="compositionally biased region" description="Basic and acidic residues" evidence="1">
    <location>
        <begin position="187"/>
        <end position="196"/>
    </location>
</feature>
<feature type="region of interest" description="Disordered" evidence="1">
    <location>
        <begin position="1"/>
        <end position="390"/>
    </location>
</feature>
<protein>
    <submittedName>
        <fullName evidence="2">Uncharacterized protein</fullName>
    </submittedName>
</protein>
<evidence type="ECO:0000313" key="3">
    <source>
        <dbReference type="Proteomes" id="UP001044222"/>
    </source>
</evidence>
<keyword evidence="3" id="KW-1185">Reference proteome</keyword>
<dbReference type="EMBL" id="JAFIRN010000007">
    <property type="protein sequence ID" value="KAG5845888.1"/>
    <property type="molecule type" value="Genomic_DNA"/>
</dbReference>
<gene>
    <name evidence="2" type="ORF">ANANG_G00143960</name>
</gene>
<reference evidence="2" key="1">
    <citation type="submission" date="2021-01" db="EMBL/GenBank/DDBJ databases">
        <title>A chromosome-scale assembly of European eel, Anguilla anguilla.</title>
        <authorList>
            <person name="Henkel C."/>
            <person name="Jong-Raadsen S.A."/>
            <person name="Dufour S."/>
            <person name="Weltzien F.-A."/>
            <person name="Palstra A.P."/>
            <person name="Pelster B."/>
            <person name="Spaink H.P."/>
            <person name="Van Den Thillart G.E."/>
            <person name="Jansen H."/>
            <person name="Zahm M."/>
            <person name="Klopp C."/>
            <person name="Cedric C."/>
            <person name="Louis A."/>
            <person name="Berthelot C."/>
            <person name="Parey E."/>
            <person name="Roest Crollius H."/>
            <person name="Montfort J."/>
            <person name="Robinson-Rechavi M."/>
            <person name="Bucao C."/>
            <person name="Bouchez O."/>
            <person name="Gislard M."/>
            <person name="Lluch J."/>
            <person name="Milhes M."/>
            <person name="Lampietro C."/>
            <person name="Lopez Roques C."/>
            <person name="Donnadieu C."/>
            <person name="Braasch I."/>
            <person name="Desvignes T."/>
            <person name="Postlethwait J."/>
            <person name="Bobe J."/>
            <person name="Guiguen Y."/>
            <person name="Dirks R."/>
        </authorList>
    </citation>
    <scope>NUCLEOTIDE SEQUENCE</scope>
    <source>
        <strain evidence="2">Tag_6206</strain>
        <tissue evidence="2">Liver</tissue>
    </source>
</reference>
<dbReference type="AlphaFoldDB" id="A0A9D3MH64"/>
<sequence>MKSPERGSLSFSQVNSNLRDLTPSHTLDPGAFRPDTAPPPSGRGRSTTPARRRGAPWASHARSGGTEREREAAGLRRTPPRRKRCPCWSTGSVSVRLAAAAPRSSAVPPSPRRRRWWDCAVLRSKLPWRPPRAPGAVGRPAPEAPQSSDGTETPPQGEREGGEGQWTSSTSVEQARERGYHRALLLSDHRKDRDTDGPEADGSDAGVVKESSSPSAHRTCRSPSVHKPGSPGPSVAPQPASRSAKEEDSDGQARAPCLSPSVQQSGKPLAAKAAPLTPSKLQCGPAGAPQGLYPSPSLLHSPKPQPQGSPYRGQRSFHSGQPQTQPQPQASQASAAFAQYSAQTAPLPRPLLPGSARVRGLLPGQTAAPSGPFPGYKSGVVSPFPLAPSP</sequence>
<proteinExistence type="predicted"/>
<evidence type="ECO:0000313" key="2">
    <source>
        <dbReference type="EMBL" id="KAG5845888.1"/>
    </source>
</evidence>
<accession>A0A9D3MH64</accession>
<comment type="caution">
    <text evidence="2">The sequence shown here is derived from an EMBL/GenBank/DDBJ whole genome shotgun (WGS) entry which is preliminary data.</text>
</comment>
<feature type="compositionally biased region" description="Low complexity" evidence="1">
    <location>
        <begin position="321"/>
        <end position="346"/>
    </location>
</feature>
<feature type="compositionally biased region" description="Low complexity" evidence="1">
    <location>
        <begin position="134"/>
        <end position="156"/>
    </location>
</feature>
<feature type="compositionally biased region" description="Low complexity" evidence="1">
    <location>
        <begin position="267"/>
        <end position="281"/>
    </location>
</feature>
<name>A0A9D3MH64_ANGAN</name>